<accession>X0UZQ2</accession>
<reference evidence="1" key="1">
    <citation type="journal article" date="2014" name="Front. Microbiol.">
        <title>High frequency of phylogenetically diverse reductive dehalogenase-homologous genes in deep subseafloor sedimentary metagenomes.</title>
        <authorList>
            <person name="Kawai M."/>
            <person name="Futagami T."/>
            <person name="Toyoda A."/>
            <person name="Takaki Y."/>
            <person name="Nishi S."/>
            <person name="Hori S."/>
            <person name="Arai W."/>
            <person name="Tsubouchi T."/>
            <person name="Morono Y."/>
            <person name="Uchiyama I."/>
            <person name="Ito T."/>
            <person name="Fujiyama A."/>
            <person name="Inagaki F."/>
            <person name="Takami H."/>
        </authorList>
    </citation>
    <scope>NUCLEOTIDE SEQUENCE</scope>
    <source>
        <strain evidence="1">Expedition CK06-06</strain>
    </source>
</reference>
<organism evidence="1">
    <name type="scientific">marine sediment metagenome</name>
    <dbReference type="NCBI Taxonomy" id="412755"/>
    <lineage>
        <taxon>unclassified sequences</taxon>
        <taxon>metagenomes</taxon>
        <taxon>ecological metagenomes</taxon>
    </lineage>
</organism>
<name>X0UZQ2_9ZZZZ</name>
<evidence type="ECO:0000313" key="1">
    <source>
        <dbReference type="EMBL" id="GAF93895.1"/>
    </source>
</evidence>
<proteinExistence type="predicted"/>
<sequence length="32" mass="3732">MSVSSYLDQVLRQKSFEILRHRGPEMATPNIQ</sequence>
<gene>
    <name evidence="1" type="ORF">S01H1_27975</name>
</gene>
<dbReference type="EMBL" id="BARS01017073">
    <property type="protein sequence ID" value="GAF93895.1"/>
    <property type="molecule type" value="Genomic_DNA"/>
</dbReference>
<comment type="caution">
    <text evidence="1">The sequence shown here is derived from an EMBL/GenBank/DDBJ whole genome shotgun (WGS) entry which is preliminary data.</text>
</comment>
<protein>
    <submittedName>
        <fullName evidence="1">Uncharacterized protein</fullName>
    </submittedName>
</protein>
<dbReference type="AlphaFoldDB" id="X0UZQ2"/>
<feature type="non-terminal residue" evidence="1">
    <location>
        <position position="32"/>
    </location>
</feature>